<dbReference type="AlphaFoldDB" id="A0A803PDW3"/>
<dbReference type="Gramene" id="evm.model.04.1629">
    <property type="protein sequence ID" value="cds.evm.model.04.1629"/>
    <property type="gene ID" value="evm.TU.04.1629"/>
</dbReference>
<accession>A0A803PDW3</accession>
<proteinExistence type="predicted"/>
<sequence>MWRQQVQAAIRDHNLHYFVSDSASPPLMYVDEAAHDQGKVNQEFLDWEQLDQLWVVKLLDRFGEHFNEYFASQIQLLSTKKLFMSIYEFLHKIKSVVDQLDSVGHCVSVNDHITAILNGLSLLARPVAEMMTLEQRIEKDQREVDSAYGSENLAQ</sequence>
<dbReference type="PANTHER" id="PTHR47481">
    <property type="match status" value="1"/>
</dbReference>
<reference evidence="1" key="2">
    <citation type="submission" date="2021-03" db="UniProtKB">
        <authorList>
            <consortium name="EnsemblPlants"/>
        </authorList>
    </citation>
    <scope>IDENTIFICATION</scope>
</reference>
<organism evidence="1 2">
    <name type="scientific">Cannabis sativa</name>
    <name type="common">Hemp</name>
    <name type="synonym">Marijuana</name>
    <dbReference type="NCBI Taxonomy" id="3483"/>
    <lineage>
        <taxon>Eukaryota</taxon>
        <taxon>Viridiplantae</taxon>
        <taxon>Streptophyta</taxon>
        <taxon>Embryophyta</taxon>
        <taxon>Tracheophyta</taxon>
        <taxon>Spermatophyta</taxon>
        <taxon>Magnoliopsida</taxon>
        <taxon>eudicotyledons</taxon>
        <taxon>Gunneridae</taxon>
        <taxon>Pentapetalae</taxon>
        <taxon>rosids</taxon>
        <taxon>fabids</taxon>
        <taxon>Rosales</taxon>
        <taxon>Cannabaceae</taxon>
        <taxon>Cannabis</taxon>
    </lineage>
</organism>
<evidence type="ECO:0000313" key="1">
    <source>
        <dbReference type="EnsemblPlants" id="cds.evm.model.04.1629"/>
    </source>
</evidence>
<keyword evidence="2" id="KW-1185">Reference proteome</keyword>
<dbReference type="Proteomes" id="UP000596661">
    <property type="component" value="Chromosome 4"/>
</dbReference>
<dbReference type="EnsemblPlants" id="evm.model.04.1629">
    <property type="protein sequence ID" value="cds.evm.model.04.1629"/>
    <property type="gene ID" value="evm.TU.04.1629"/>
</dbReference>
<evidence type="ECO:0000313" key="2">
    <source>
        <dbReference type="Proteomes" id="UP000596661"/>
    </source>
</evidence>
<name>A0A803PDW3_CANSA</name>
<dbReference type="EMBL" id="UZAU01000395">
    <property type="status" value="NOT_ANNOTATED_CDS"/>
    <property type="molecule type" value="Genomic_DNA"/>
</dbReference>
<reference evidence="1" key="1">
    <citation type="submission" date="2018-11" db="EMBL/GenBank/DDBJ databases">
        <authorList>
            <person name="Grassa J C."/>
        </authorList>
    </citation>
    <scope>NUCLEOTIDE SEQUENCE [LARGE SCALE GENOMIC DNA]</scope>
</reference>
<dbReference type="PANTHER" id="PTHR47481:SF22">
    <property type="entry name" value="RETROTRANSPOSON GAG DOMAIN-CONTAINING PROTEIN"/>
    <property type="match status" value="1"/>
</dbReference>
<protein>
    <submittedName>
        <fullName evidence="1">Uncharacterized protein</fullName>
    </submittedName>
</protein>